<evidence type="ECO:0000313" key="3">
    <source>
        <dbReference type="Proteomes" id="UP000688137"/>
    </source>
</evidence>
<gene>
    <name evidence="1" type="ORF">PPRIM_AZ9-3.1.T1470028</name>
    <name evidence="2" type="ORF">PPRIM_AZ9-3.1.T1470029</name>
</gene>
<reference evidence="1" key="1">
    <citation type="submission" date="2021-01" db="EMBL/GenBank/DDBJ databases">
        <authorList>
            <consortium name="Genoscope - CEA"/>
            <person name="William W."/>
        </authorList>
    </citation>
    <scope>NUCLEOTIDE SEQUENCE</scope>
</reference>
<dbReference type="OMA" id="MKQTYNH"/>
<accession>A0A8S1Q720</accession>
<keyword evidence="3" id="KW-1185">Reference proteome</keyword>
<comment type="caution">
    <text evidence="1">The sequence shown here is derived from an EMBL/GenBank/DDBJ whole genome shotgun (WGS) entry which is preliminary data.</text>
</comment>
<sequence length="123" mass="14273">MKQTFNHLNPVFALLGSNSTQISPMSTTDLNDSIEYYIDQKEYQTEVEIVRYLHNLGVQTKTDPLIKEQLYWKEKKLRSQNIILDTLGNTADKLVLNPSVNRLLRKNVTQKRLRSNSPLLLLD</sequence>
<dbReference type="Proteomes" id="UP000688137">
    <property type="component" value="Unassembled WGS sequence"/>
</dbReference>
<dbReference type="EMBL" id="CAJJDM010000151">
    <property type="protein sequence ID" value="CAD8111290.1"/>
    <property type="molecule type" value="Genomic_DNA"/>
</dbReference>
<evidence type="ECO:0000313" key="1">
    <source>
        <dbReference type="EMBL" id="CAD8111289.1"/>
    </source>
</evidence>
<protein>
    <submittedName>
        <fullName evidence="1">Uncharacterized protein</fullName>
    </submittedName>
</protein>
<evidence type="ECO:0000313" key="2">
    <source>
        <dbReference type="EMBL" id="CAD8111290.1"/>
    </source>
</evidence>
<proteinExistence type="predicted"/>
<dbReference type="EMBL" id="CAJJDM010000151">
    <property type="protein sequence ID" value="CAD8111289.1"/>
    <property type="molecule type" value="Genomic_DNA"/>
</dbReference>
<organism evidence="1 3">
    <name type="scientific">Paramecium primaurelia</name>
    <dbReference type="NCBI Taxonomy" id="5886"/>
    <lineage>
        <taxon>Eukaryota</taxon>
        <taxon>Sar</taxon>
        <taxon>Alveolata</taxon>
        <taxon>Ciliophora</taxon>
        <taxon>Intramacronucleata</taxon>
        <taxon>Oligohymenophorea</taxon>
        <taxon>Peniculida</taxon>
        <taxon>Parameciidae</taxon>
        <taxon>Paramecium</taxon>
    </lineage>
</organism>
<dbReference type="AlphaFoldDB" id="A0A8S1Q720"/>
<name>A0A8S1Q720_PARPR</name>